<dbReference type="Gene3D" id="1.20.1280.50">
    <property type="match status" value="1"/>
</dbReference>
<reference evidence="3" key="1">
    <citation type="submission" date="2017-02" db="UniProtKB">
        <authorList>
            <consortium name="WormBaseParasite"/>
        </authorList>
    </citation>
    <scope>IDENTIFICATION</scope>
</reference>
<feature type="domain" description="F-box" evidence="1">
    <location>
        <begin position="37"/>
        <end position="86"/>
    </location>
</feature>
<dbReference type="PROSITE" id="PS50181">
    <property type="entry name" value="FBOX"/>
    <property type="match status" value="1"/>
</dbReference>
<sequence>MPSLIGFVGSNVNRFHRKLNNETSLLTQKAKKRLAVEKKEYILPDNIWLNIFNYCSPFDLYLWRRVSRNFKRLIDPKFDNILYLDVYKADISAFQDATGQSTEQFYRHRNAQILMSIDVHCSTLVVHQRWTSKDVNRLFLAIRKFAKTVQTVVVDASIMELIAAGLSSMDLNRWYTFQCYLQTFDGGYEEDSVHIQCIPSTITNQFFPKLKEFSLRISGKDYASLTRMLDYQVTKEALFSLSAIQLFRVILRPLPTSNERCTSKRRLSKHLRNFKNWIDVENLRERYCQQYAT</sequence>
<protein>
    <submittedName>
        <fullName evidence="3">F-box domain-containing protein</fullName>
    </submittedName>
</protein>
<dbReference type="AlphaFoldDB" id="A0A0N5ASI4"/>
<evidence type="ECO:0000313" key="2">
    <source>
        <dbReference type="Proteomes" id="UP000046393"/>
    </source>
</evidence>
<name>A0A0N5ASI4_9BILA</name>
<dbReference type="InterPro" id="IPR036047">
    <property type="entry name" value="F-box-like_dom_sf"/>
</dbReference>
<evidence type="ECO:0000259" key="1">
    <source>
        <dbReference type="PROSITE" id="PS50181"/>
    </source>
</evidence>
<proteinExistence type="predicted"/>
<dbReference type="Proteomes" id="UP000046393">
    <property type="component" value="Unplaced"/>
</dbReference>
<evidence type="ECO:0000313" key="3">
    <source>
        <dbReference type="WBParaSite" id="SMUV_0000775101-mRNA-1"/>
    </source>
</evidence>
<dbReference type="InterPro" id="IPR001810">
    <property type="entry name" value="F-box_dom"/>
</dbReference>
<keyword evidence="2" id="KW-1185">Reference proteome</keyword>
<accession>A0A0N5ASI4</accession>
<dbReference type="Pfam" id="PF00646">
    <property type="entry name" value="F-box"/>
    <property type="match status" value="1"/>
</dbReference>
<dbReference type="SUPFAM" id="SSF81383">
    <property type="entry name" value="F-box domain"/>
    <property type="match status" value="1"/>
</dbReference>
<dbReference type="WBParaSite" id="SMUV_0000775101-mRNA-1">
    <property type="protein sequence ID" value="SMUV_0000775101-mRNA-1"/>
    <property type="gene ID" value="SMUV_0000775101"/>
</dbReference>
<organism evidence="2 3">
    <name type="scientific">Syphacia muris</name>
    <dbReference type="NCBI Taxonomy" id="451379"/>
    <lineage>
        <taxon>Eukaryota</taxon>
        <taxon>Metazoa</taxon>
        <taxon>Ecdysozoa</taxon>
        <taxon>Nematoda</taxon>
        <taxon>Chromadorea</taxon>
        <taxon>Rhabditida</taxon>
        <taxon>Spirurina</taxon>
        <taxon>Oxyuridomorpha</taxon>
        <taxon>Oxyuroidea</taxon>
        <taxon>Oxyuridae</taxon>
        <taxon>Syphacia</taxon>
    </lineage>
</organism>